<feature type="compositionally biased region" description="Acidic residues" evidence="1">
    <location>
        <begin position="120"/>
        <end position="130"/>
    </location>
</feature>
<dbReference type="Gene3D" id="1.10.287.110">
    <property type="entry name" value="DnaJ domain"/>
    <property type="match status" value="1"/>
</dbReference>
<proteinExistence type="predicted"/>
<dbReference type="Pfam" id="PF00226">
    <property type="entry name" value="DnaJ"/>
    <property type="match status" value="1"/>
</dbReference>
<gene>
    <name evidence="3" type="ORF">PVAG01_07814</name>
</gene>
<dbReference type="InterPro" id="IPR036869">
    <property type="entry name" value="J_dom_sf"/>
</dbReference>
<dbReference type="Pfam" id="PF14308">
    <property type="entry name" value="DnaJ-X"/>
    <property type="match status" value="1"/>
</dbReference>
<dbReference type="PANTHER" id="PTHR45006">
    <property type="entry name" value="DNAJ-LIKE PROTEIN 1"/>
    <property type="match status" value="1"/>
</dbReference>
<keyword evidence="4" id="KW-1185">Reference proteome</keyword>
<feature type="compositionally biased region" description="Low complexity" evidence="1">
    <location>
        <begin position="183"/>
        <end position="195"/>
    </location>
</feature>
<sequence>MVVDTTYYDALGVKPDATELEIKKAYRKLAIITHPDKNPGDDTAHARFQAIGEAYQILSNTDLRKQYDKYGKDQAMPSEGFADPAEFFGTIFGGEAFVDLIGEISLMKDLTKTMDITMQEGEEQEEEEFPGEAAAKAESLEAENAKTTAGGATVVPPAPSVAEPTVADAKSSEIPVEKPVASPTPSGTSTPRPSGIPIRQAIMDKSEEDARMSAAGLTEEEKELKRKEKKKGGLSKAQREELAAYEKERARIRQERVDTLARKLIDRISVWTETDKNNDVTRAFQEKCRLEVENLKMESFGLDILHAIGTTYMQKATALLKSQKFLGIGGFFSRLKDKGTLAKETWNTISSAIDAQMTMEEMAKMEEKGGEDWTDEKKVEYERRVTGKILTAAWRGSKFEIQGVLRDVCDEVLNDKKVPMSKRLERAQALVLLGEIFQKAQRNPEEEGDYMAFEQLVAEAAAKKEKDGKKKKDHKKEKPADATAHDVAADAPNVPKRH</sequence>
<accession>A0ABR4PDH9</accession>
<protein>
    <submittedName>
        <fullName evidence="3">J domain-containing protein C3E7.11c</fullName>
    </submittedName>
</protein>
<feature type="compositionally biased region" description="Basic and acidic residues" evidence="1">
    <location>
        <begin position="202"/>
        <end position="211"/>
    </location>
</feature>
<feature type="compositionally biased region" description="Basic and acidic residues" evidence="1">
    <location>
        <begin position="461"/>
        <end position="488"/>
    </location>
</feature>
<evidence type="ECO:0000259" key="2">
    <source>
        <dbReference type="PROSITE" id="PS50076"/>
    </source>
</evidence>
<feature type="region of interest" description="Disordered" evidence="1">
    <location>
        <begin position="461"/>
        <end position="498"/>
    </location>
</feature>
<dbReference type="SUPFAM" id="SSF46565">
    <property type="entry name" value="Chaperone J-domain"/>
    <property type="match status" value="1"/>
</dbReference>
<feature type="domain" description="J" evidence="2">
    <location>
        <begin position="6"/>
        <end position="71"/>
    </location>
</feature>
<name>A0ABR4PDH9_9HELO</name>
<dbReference type="CDD" id="cd06257">
    <property type="entry name" value="DnaJ"/>
    <property type="match status" value="1"/>
</dbReference>
<reference evidence="3 4" key="1">
    <citation type="submission" date="2024-06" db="EMBL/GenBank/DDBJ databases">
        <title>Complete genome of Phlyctema vagabunda strain 19-DSS-EL-015.</title>
        <authorList>
            <person name="Fiorenzani C."/>
        </authorList>
    </citation>
    <scope>NUCLEOTIDE SEQUENCE [LARGE SCALE GENOMIC DNA]</scope>
    <source>
        <strain evidence="3 4">19-DSS-EL-015</strain>
    </source>
</reference>
<dbReference type="PRINTS" id="PR00625">
    <property type="entry name" value="JDOMAIN"/>
</dbReference>
<feature type="region of interest" description="Disordered" evidence="1">
    <location>
        <begin position="120"/>
        <end position="139"/>
    </location>
</feature>
<evidence type="ECO:0000256" key="1">
    <source>
        <dbReference type="SAM" id="MobiDB-lite"/>
    </source>
</evidence>
<organism evidence="3 4">
    <name type="scientific">Phlyctema vagabunda</name>
    <dbReference type="NCBI Taxonomy" id="108571"/>
    <lineage>
        <taxon>Eukaryota</taxon>
        <taxon>Fungi</taxon>
        <taxon>Dikarya</taxon>
        <taxon>Ascomycota</taxon>
        <taxon>Pezizomycotina</taxon>
        <taxon>Leotiomycetes</taxon>
        <taxon>Helotiales</taxon>
        <taxon>Dermateaceae</taxon>
        <taxon>Phlyctema</taxon>
    </lineage>
</organism>
<dbReference type="InterPro" id="IPR026894">
    <property type="entry name" value="DnaJ_X"/>
</dbReference>
<dbReference type="InterPro" id="IPR001623">
    <property type="entry name" value="DnaJ_domain"/>
</dbReference>
<dbReference type="EMBL" id="JBFCZG010000006">
    <property type="protein sequence ID" value="KAL3421369.1"/>
    <property type="molecule type" value="Genomic_DNA"/>
</dbReference>
<dbReference type="SMART" id="SM00271">
    <property type="entry name" value="DnaJ"/>
    <property type="match status" value="1"/>
</dbReference>
<dbReference type="PROSITE" id="PS50076">
    <property type="entry name" value="DNAJ_2"/>
    <property type="match status" value="1"/>
</dbReference>
<dbReference type="PROSITE" id="PS00636">
    <property type="entry name" value="DNAJ_1"/>
    <property type="match status" value="1"/>
</dbReference>
<evidence type="ECO:0000313" key="4">
    <source>
        <dbReference type="Proteomes" id="UP001629113"/>
    </source>
</evidence>
<feature type="region of interest" description="Disordered" evidence="1">
    <location>
        <begin position="146"/>
        <end position="240"/>
    </location>
</feature>
<dbReference type="InterPro" id="IPR018253">
    <property type="entry name" value="DnaJ_domain_CS"/>
</dbReference>
<dbReference type="Proteomes" id="UP001629113">
    <property type="component" value="Unassembled WGS sequence"/>
</dbReference>
<evidence type="ECO:0000313" key="3">
    <source>
        <dbReference type="EMBL" id="KAL3421369.1"/>
    </source>
</evidence>
<dbReference type="InterPro" id="IPR052814">
    <property type="entry name" value="Peroxisomal_DnaJ"/>
</dbReference>
<dbReference type="PANTHER" id="PTHR45006:SF1">
    <property type="entry name" value="DNAJ-LIKE PROTEIN 1"/>
    <property type="match status" value="1"/>
</dbReference>
<comment type="caution">
    <text evidence="3">The sequence shown here is derived from an EMBL/GenBank/DDBJ whole genome shotgun (WGS) entry which is preliminary data.</text>
</comment>